<evidence type="ECO:0000256" key="3">
    <source>
        <dbReference type="ARBA" id="ARBA00023054"/>
    </source>
</evidence>
<keyword evidence="3 4" id="KW-0175">Coiled coil</keyword>
<dbReference type="GO" id="GO:0036064">
    <property type="term" value="C:ciliary basal body"/>
    <property type="evidence" value="ECO:0007669"/>
    <property type="project" value="TreeGrafter"/>
</dbReference>
<dbReference type="GO" id="GO:0030496">
    <property type="term" value="C:midbody"/>
    <property type="evidence" value="ECO:0007669"/>
    <property type="project" value="TreeGrafter"/>
</dbReference>
<dbReference type="EMBL" id="BEZZ01003307">
    <property type="protein sequence ID" value="GCC19412.1"/>
    <property type="molecule type" value="Genomic_DNA"/>
</dbReference>
<dbReference type="PANTHER" id="PTHR31259:SF3">
    <property type="entry name" value="ENDOSOME-ASSOCIATED-TRAFFICKING REGULATOR 1"/>
    <property type="match status" value="1"/>
</dbReference>
<dbReference type="GO" id="GO:0005813">
    <property type="term" value="C:centrosome"/>
    <property type="evidence" value="ECO:0007669"/>
    <property type="project" value="TreeGrafter"/>
</dbReference>
<protein>
    <recommendedName>
        <fullName evidence="2">Endosome-associated-trafficking regulator 1</fullName>
    </recommendedName>
</protein>
<dbReference type="AlphaFoldDB" id="A0A401RMP2"/>
<comment type="caution">
    <text evidence="5">The sequence shown here is derived from an EMBL/GenBank/DDBJ whole genome shotgun (WGS) entry which is preliminary data.</text>
</comment>
<accession>A0A401RMP2</accession>
<proteinExistence type="inferred from homology"/>
<dbReference type="STRING" id="137246.A0A401RMP2"/>
<evidence type="ECO:0000313" key="5">
    <source>
        <dbReference type="EMBL" id="GCC19412.1"/>
    </source>
</evidence>
<sequence length="195" mass="21741">MYQPAVIEAAHEFSFSDSLCAGSYSPLTLTPVELPHQDSVHFTPSKWLVDEEEGEEKDHVLGDTAAHAGAPRVEADPPKDHFDLVGEALYRSQLLTNEKLQEENAQLRKQNEEAELQQWKSENEKLRSEDSLALNSAKSNARLASDYLTKAAQEAESSVKQLLSGTETLRLVSNLLKSIDRISELPHQDKDNDDS</sequence>
<gene>
    <name evidence="5" type="ORF">chiPu_0021069</name>
</gene>
<evidence type="ECO:0000313" key="6">
    <source>
        <dbReference type="Proteomes" id="UP000287033"/>
    </source>
</evidence>
<dbReference type="InterPro" id="IPR026757">
    <property type="entry name" value="ENTR1"/>
</dbReference>
<dbReference type="GO" id="GO:1903566">
    <property type="term" value="P:positive regulation of protein localization to cilium"/>
    <property type="evidence" value="ECO:0007669"/>
    <property type="project" value="TreeGrafter"/>
</dbReference>
<name>A0A401RMP2_CHIPU</name>
<evidence type="ECO:0000256" key="1">
    <source>
        <dbReference type="ARBA" id="ARBA00007791"/>
    </source>
</evidence>
<dbReference type="OrthoDB" id="6499155at2759"/>
<dbReference type="GO" id="GO:0045724">
    <property type="term" value="P:positive regulation of cilium assembly"/>
    <property type="evidence" value="ECO:0007669"/>
    <property type="project" value="TreeGrafter"/>
</dbReference>
<comment type="similarity">
    <text evidence="1">Belongs to the ENTR1 family.</text>
</comment>
<dbReference type="GO" id="GO:0055037">
    <property type="term" value="C:recycling endosome"/>
    <property type="evidence" value="ECO:0007669"/>
    <property type="project" value="TreeGrafter"/>
</dbReference>
<feature type="coiled-coil region" evidence="4">
    <location>
        <begin position="90"/>
        <end position="129"/>
    </location>
</feature>
<reference evidence="5 6" key="1">
    <citation type="journal article" date="2018" name="Nat. Ecol. Evol.">
        <title>Shark genomes provide insights into elasmobranch evolution and the origin of vertebrates.</title>
        <authorList>
            <person name="Hara Y"/>
            <person name="Yamaguchi K"/>
            <person name="Onimaru K"/>
            <person name="Kadota M"/>
            <person name="Koyanagi M"/>
            <person name="Keeley SD"/>
            <person name="Tatsumi K"/>
            <person name="Tanaka K"/>
            <person name="Motone F"/>
            <person name="Kageyama Y"/>
            <person name="Nozu R"/>
            <person name="Adachi N"/>
            <person name="Nishimura O"/>
            <person name="Nakagawa R"/>
            <person name="Tanegashima C"/>
            <person name="Kiyatake I"/>
            <person name="Matsumoto R"/>
            <person name="Murakumo K"/>
            <person name="Nishida K"/>
            <person name="Terakita A"/>
            <person name="Kuratani S"/>
            <person name="Sato K"/>
            <person name="Hyodo S Kuraku.S."/>
        </authorList>
    </citation>
    <scope>NUCLEOTIDE SEQUENCE [LARGE SCALE GENOMIC DNA]</scope>
</reference>
<dbReference type="Proteomes" id="UP000287033">
    <property type="component" value="Unassembled WGS sequence"/>
</dbReference>
<evidence type="ECO:0000256" key="2">
    <source>
        <dbReference type="ARBA" id="ARBA00016007"/>
    </source>
</evidence>
<evidence type="ECO:0000256" key="4">
    <source>
        <dbReference type="SAM" id="Coils"/>
    </source>
</evidence>
<dbReference type="PANTHER" id="PTHR31259">
    <property type="entry name" value="ENDOSOME-ASSOCIATED TRAFFICKING REGULATOR 1"/>
    <property type="match status" value="1"/>
</dbReference>
<dbReference type="GO" id="GO:0005769">
    <property type="term" value="C:early endosome"/>
    <property type="evidence" value="ECO:0007669"/>
    <property type="project" value="TreeGrafter"/>
</dbReference>
<dbReference type="GO" id="GO:0032465">
    <property type="term" value="P:regulation of cytokinesis"/>
    <property type="evidence" value="ECO:0007669"/>
    <property type="project" value="TreeGrafter"/>
</dbReference>
<organism evidence="5 6">
    <name type="scientific">Chiloscyllium punctatum</name>
    <name type="common">Brownbanded bambooshark</name>
    <name type="synonym">Hemiscyllium punctatum</name>
    <dbReference type="NCBI Taxonomy" id="137246"/>
    <lineage>
        <taxon>Eukaryota</taxon>
        <taxon>Metazoa</taxon>
        <taxon>Chordata</taxon>
        <taxon>Craniata</taxon>
        <taxon>Vertebrata</taxon>
        <taxon>Chondrichthyes</taxon>
        <taxon>Elasmobranchii</taxon>
        <taxon>Galeomorphii</taxon>
        <taxon>Galeoidea</taxon>
        <taxon>Orectolobiformes</taxon>
        <taxon>Hemiscylliidae</taxon>
        <taxon>Chiloscyllium</taxon>
    </lineage>
</organism>
<keyword evidence="6" id="KW-1185">Reference proteome</keyword>